<comment type="caution">
    <text evidence="3">The sequence shown here is derived from an EMBL/GenBank/DDBJ whole genome shotgun (WGS) entry which is preliminary data.</text>
</comment>
<evidence type="ECO:0000256" key="1">
    <source>
        <dbReference type="SAM" id="MobiDB-lite"/>
    </source>
</evidence>
<feature type="region of interest" description="Disordered" evidence="1">
    <location>
        <begin position="1"/>
        <end position="22"/>
    </location>
</feature>
<dbReference type="InterPro" id="IPR035999">
    <property type="entry name" value="Sec7_dom_sf"/>
</dbReference>
<dbReference type="Pfam" id="PF23325">
    <property type="entry name" value="TPR_28"/>
    <property type="match status" value="1"/>
</dbReference>
<dbReference type="EMBL" id="VNKQ01000002">
    <property type="protein sequence ID" value="KAG0653055.1"/>
    <property type="molecule type" value="Genomic_DNA"/>
</dbReference>
<dbReference type="GO" id="GO:0005085">
    <property type="term" value="F:guanyl-nucleotide exchange factor activity"/>
    <property type="evidence" value="ECO:0007669"/>
    <property type="project" value="InterPro"/>
</dbReference>
<reference evidence="3" key="1">
    <citation type="submission" date="2019-07" db="EMBL/GenBank/DDBJ databases">
        <title>Hyphodiscus hymeniophilus genome sequencing and assembly.</title>
        <authorList>
            <person name="Kramer G."/>
            <person name="Nodwell J."/>
        </authorList>
    </citation>
    <scope>NUCLEOTIDE SEQUENCE</scope>
    <source>
        <strain evidence="3">ATCC 34498</strain>
    </source>
</reference>
<accession>A0A9P7B1C9</accession>
<feature type="region of interest" description="Disordered" evidence="1">
    <location>
        <begin position="525"/>
        <end position="565"/>
    </location>
</feature>
<dbReference type="InterPro" id="IPR023394">
    <property type="entry name" value="Sec7_C_sf"/>
</dbReference>
<dbReference type="SUPFAM" id="SSF48425">
    <property type="entry name" value="Sec7 domain"/>
    <property type="match status" value="1"/>
</dbReference>
<dbReference type="InterPro" id="IPR016024">
    <property type="entry name" value="ARM-type_fold"/>
</dbReference>
<feature type="domain" description="SEC7" evidence="2">
    <location>
        <begin position="654"/>
        <end position="844"/>
    </location>
</feature>
<feature type="compositionally biased region" description="Polar residues" evidence="1">
    <location>
        <begin position="355"/>
        <end position="372"/>
    </location>
</feature>
<feature type="region of interest" description="Disordered" evidence="1">
    <location>
        <begin position="87"/>
        <end position="143"/>
    </location>
</feature>
<dbReference type="Gene3D" id="1.10.1000.11">
    <property type="entry name" value="Arf Nucleotide-binding Site Opener,domain 2"/>
    <property type="match status" value="1"/>
</dbReference>
<feature type="compositionally biased region" description="Polar residues" evidence="1">
    <location>
        <begin position="9"/>
        <end position="18"/>
    </location>
</feature>
<dbReference type="CDD" id="cd00171">
    <property type="entry name" value="Sec7"/>
    <property type="match status" value="1"/>
</dbReference>
<dbReference type="SUPFAM" id="SSF48371">
    <property type="entry name" value="ARM repeat"/>
    <property type="match status" value="1"/>
</dbReference>
<dbReference type="InterPro" id="IPR000904">
    <property type="entry name" value="Sec7_dom"/>
</dbReference>
<organism evidence="3 4">
    <name type="scientific">Hyphodiscus hymeniophilus</name>
    <dbReference type="NCBI Taxonomy" id="353542"/>
    <lineage>
        <taxon>Eukaryota</taxon>
        <taxon>Fungi</taxon>
        <taxon>Dikarya</taxon>
        <taxon>Ascomycota</taxon>
        <taxon>Pezizomycotina</taxon>
        <taxon>Leotiomycetes</taxon>
        <taxon>Helotiales</taxon>
        <taxon>Hyphodiscaceae</taxon>
        <taxon>Hyphodiscus</taxon>
    </lineage>
</organism>
<dbReference type="Gene3D" id="1.10.220.20">
    <property type="match status" value="1"/>
</dbReference>
<dbReference type="Pfam" id="PF12783">
    <property type="entry name" value="Sec7-like_HUS"/>
    <property type="match status" value="1"/>
</dbReference>
<keyword evidence="4" id="KW-1185">Reference proteome</keyword>
<feature type="compositionally biased region" description="Basic and acidic residues" evidence="1">
    <location>
        <begin position="546"/>
        <end position="565"/>
    </location>
</feature>
<feature type="compositionally biased region" description="Polar residues" evidence="1">
    <location>
        <begin position="95"/>
        <end position="106"/>
    </location>
</feature>
<feature type="region of interest" description="Disordered" evidence="1">
    <location>
        <begin position="318"/>
        <end position="389"/>
    </location>
</feature>
<evidence type="ECO:0000259" key="2">
    <source>
        <dbReference type="PROSITE" id="PS50190"/>
    </source>
</evidence>
<feature type="compositionally biased region" description="Polar residues" evidence="1">
    <location>
        <begin position="337"/>
        <end position="347"/>
    </location>
</feature>
<proteinExistence type="predicted"/>
<dbReference type="InterPro" id="IPR056604">
    <property type="entry name" value="GBF1-like_TPR"/>
</dbReference>
<dbReference type="OrthoDB" id="10258608at2759"/>
<dbReference type="SMART" id="SM00222">
    <property type="entry name" value="Sec7"/>
    <property type="match status" value="1"/>
</dbReference>
<gene>
    <name evidence="3" type="ORF">D0Z07_0575</name>
</gene>
<feature type="compositionally biased region" description="Basic and acidic residues" evidence="1">
    <location>
        <begin position="321"/>
        <end position="332"/>
    </location>
</feature>
<dbReference type="GO" id="GO:0032012">
    <property type="term" value="P:regulation of ARF protein signal transduction"/>
    <property type="evidence" value="ECO:0007669"/>
    <property type="project" value="InterPro"/>
</dbReference>
<evidence type="ECO:0000313" key="3">
    <source>
        <dbReference type="EMBL" id="KAG0653055.1"/>
    </source>
</evidence>
<feature type="region of interest" description="Disordered" evidence="1">
    <location>
        <begin position="1323"/>
        <end position="1349"/>
    </location>
</feature>
<name>A0A9P7B1C9_9HELO</name>
<feature type="compositionally biased region" description="Basic residues" evidence="1">
    <location>
        <begin position="1332"/>
        <end position="1346"/>
    </location>
</feature>
<evidence type="ECO:0000313" key="4">
    <source>
        <dbReference type="Proteomes" id="UP000785200"/>
    </source>
</evidence>
<sequence>PLPEMNNGVADSQSSGQIADSKLVPDIYSTTEPTGTSLRIPQFSGAMANSTISVAVDPVALITTECITVTSAMRKNPRWSHSSVSAILGGHSAPVNPSAQSSQPSTPRDELGNGKGLKNRPGGADGDDGGLANRWGLRGKKGKSMQDNPLMAGFGRLRHELTGCKDIHSFDTPSLLHPFLQVIQASATTAPITSLALVAITKFFSYNLISSDSPRLALAMQSLSIAITHCRFEASDSAADEIVLLRILNLMEGMLSGPGGDLLSDESVCKMMECGLSMCCQSRLSELLRRTAEMSMVKMCQVIFEHLKHLEIEAGDEEALDERTKEDMDTVKMDPSANGNDAITSSLAAPPDISRPSSSSFEKARSQPSMDNGSEIDIAPASEMSDDAPIKPYSLPSIRELFRTLVDLLDPHERQNADAMRVMALRIIDVALEVAGPSIAKHPTLAIVAEDRLCRYLFQLVRSDNMALLHESLIVAGTLLATCRGVLKLQQELFLSYLVACLHPRVPIPQEPGIDPSLYSGVPQAPKLVKPPPSQSSSGRSTPVPVRDRRQLGMEGGSRKPDAREAMVESVGALARIPSFMVELFVNYDCEVDRSDMCEDMVGLLSRNAIPDSATWSTTSVPPLCLDALLGYIQFIAERLDDEPRFDGYPDRKMLREQRRRKKIIIHGAARFNESPKAGLAYLNSKGVINDLNDAKSITAFLRGTTRVSKKMVGEFISKKGNDAILEAWMDSFKFDGKRVDEALRELLESFRLPGESPLIERIITSFAEHYCSGVFAEDVADKDAVYVLTYAIIMLNTDQHNPNVNSKARMTSTDFARNLRGVNGGNDFAPEYLQSMYDSIKSNEIILPDEHDNKNAFDYAWKELLLKTESAGDLVICDTNIFDADMFAATWKPVVATLSYVFMSASDDAVYSRVIAGFDQCARIAVKYGLTEAVDQVVYCLSYITSLASEIPSNTTLNTEIQVGENSVMVSELAVKFGRDFKAQLATVVLFRVINGSETVINNSWKYIVRIWLNLFINSLIPPFFGPNRLGIPSIPLQNPSQVIDRGPKPSESGLFSAFTSYISSYAAGDPPEPSDEELESTLCTVDCVNACSMGDVFANVVNMPAISLKPLAQALLSYIPDDPSSIVITVKSENETPGSTNGQSAPSGPLYDPAMVYLLELCTVLALRDDDTITVLGGDVAEVLQSIMRNATSYHTIMVSRTIFYLLHLLHASYEKSFLRVPVVLHTISSFKKDLFEKSAPLVLQGLNQCIKEPGTLRNEIMTSPDFWVILRKLTANSKAAPTVFEILEGVAIGSPPTIMADNYESAVKLLNDFASTGSVGATTEQKQDRRARRGQQPTTHKKEKPQVDAAVARGVKAITMIYSLTNRIPVLMQQSHLESRDAWAAYWSPIFDALTTQCTNPCREIRHQAFSSLQRTLLSPELTSGEHEEWTAIFSEVLFPLILKLLKPEVYSSDPVGMSETRVQAATLLCRIFLHYLVLLSKWDGMLDLWLKILDIMDRLMNSGQGDSLEEAVPESLKNILLVMSSSGYLVPPSEDSSQEKLWVETWKRLDRFLPDLRKELDLEKPVEAENKDDKAAVPIDSVS</sequence>
<feature type="non-terminal residue" evidence="3">
    <location>
        <position position="1"/>
    </location>
</feature>
<dbReference type="InterPro" id="IPR032691">
    <property type="entry name" value="Mon2/Sec7/BIG1-like_HUS"/>
</dbReference>
<dbReference type="PROSITE" id="PS50190">
    <property type="entry name" value="SEC7"/>
    <property type="match status" value="1"/>
</dbReference>
<dbReference type="GO" id="GO:0016192">
    <property type="term" value="P:vesicle-mediated transport"/>
    <property type="evidence" value="ECO:0007669"/>
    <property type="project" value="UniProtKB-ARBA"/>
</dbReference>
<dbReference type="PANTHER" id="PTHR10663:SF388">
    <property type="entry name" value="GOLGI-SPECIFIC BREFELDIN A-RESISTANCE GUANINE NUCLEOTIDE EXCHANGE FACTOR 1"/>
    <property type="match status" value="1"/>
</dbReference>
<dbReference type="GO" id="GO:0005794">
    <property type="term" value="C:Golgi apparatus"/>
    <property type="evidence" value="ECO:0007669"/>
    <property type="project" value="UniProtKB-ARBA"/>
</dbReference>
<dbReference type="Proteomes" id="UP000785200">
    <property type="component" value="Unassembled WGS sequence"/>
</dbReference>
<dbReference type="Pfam" id="PF01369">
    <property type="entry name" value="Sec7"/>
    <property type="match status" value="1"/>
</dbReference>
<dbReference type="PANTHER" id="PTHR10663">
    <property type="entry name" value="GUANYL-NUCLEOTIDE EXCHANGE FACTOR"/>
    <property type="match status" value="1"/>
</dbReference>
<protein>
    <submittedName>
        <fullName evidence="3">ARF guanine-nucleotide exchange factor 2</fullName>
    </submittedName>
</protein>